<sequence>MSLKSYARLDTDSNLDIREAHFTSVKMPLFDPDTDMNLGDDFSFDEEDSSNGYAGPENLGFGVSIDGVQVPLRTSTHRQSSSPHSSSPRAPATHPSERLSHASNTPSTPATRARSESSESFSSGSTHMSNSDNGRGDDQPANLVDGAANVPVDEDDVSTVDDSDSDDDDVRGPEQRSKGKERAVLEEEEEEDDEEEDENGDEGGDEENDEEEEVIVQVEHKSRWQPDFGLRRPGLSEAEVSFIRDGWSVLRVAEGKVFDRPNGGAWTVKPIGKAAVTITDDENVFLDAIKWALGKTRPKVDPSRTPEYRESYRAARIERSYEFSKRLDVGRVKGMLDAAQMKANRQLRIAAVSQLVPAYDSKQKATDAQVQAIINAIAGKPINLADFKDRINNHANFQHAPLPLTMQVDPVLLPAGPATTALIESTVRDWEDEKKILDEARLAARDLALEAAATAAAAADKDGDEDEDEDE</sequence>
<protein>
    <submittedName>
        <fullName evidence="2">Uncharacterized protein</fullName>
    </submittedName>
</protein>
<feature type="compositionally biased region" description="Low complexity" evidence="1">
    <location>
        <begin position="73"/>
        <end position="94"/>
    </location>
</feature>
<dbReference type="EMBL" id="JAZHXI010000008">
    <property type="protein sequence ID" value="KAL2068542.1"/>
    <property type="molecule type" value="Genomic_DNA"/>
</dbReference>
<evidence type="ECO:0000313" key="2">
    <source>
        <dbReference type="EMBL" id="KAL2068542.1"/>
    </source>
</evidence>
<feature type="compositionally biased region" description="Acidic residues" evidence="1">
    <location>
        <begin position="186"/>
        <end position="214"/>
    </location>
</feature>
<evidence type="ECO:0000313" key="3">
    <source>
        <dbReference type="Proteomes" id="UP001595075"/>
    </source>
</evidence>
<feature type="compositionally biased region" description="Polar residues" evidence="1">
    <location>
        <begin position="101"/>
        <end position="110"/>
    </location>
</feature>
<organism evidence="2 3">
    <name type="scientific">Oculimacula yallundae</name>
    <dbReference type="NCBI Taxonomy" id="86028"/>
    <lineage>
        <taxon>Eukaryota</taxon>
        <taxon>Fungi</taxon>
        <taxon>Dikarya</taxon>
        <taxon>Ascomycota</taxon>
        <taxon>Pezizomycotina</taxon>
        <taxon>Leotiomycetes</taxon>
        <taxon>Helotiales</taxon>
        <taxon>Ploettnerulaceae</taxon>
        <taxon>Oculimacula</taxon>
    </lineage>
</organism>
<comment type="caution">
    <text evidence="2">The sequence shown here is derived from an EMBL/GenBank/DDBJ whole genome shotgun (WGS) entry which is preliminary data.</text>
</comment>
<dbReference type="PANTHER" id="PTHR35711">
    <property type="entry name" value="EXPRESSED PROTEIN"/>
    <property type="match status" value="1"/>
</dbReference>
<keyword evidence="3" id="KW-1185">Reference proteome</keyword>
<feature type="compositionally biased region" description="Acidic residues" evidence="1">
    <location>
        <begin position="152"/>
        <end position="169"/>
    </location>
</feature>
<feature type="compositionally biased region" description="Basic and acidic residues" evidence="1">
    <location>
        <begin position="170"/>
        <end position="185"/>
    </location>
</feature>
<name>A0ABR4CF07_9HELO</name>
<gene>
    <name evidence="2" type="ORF">VTL71DRAFT_14879</name>
</gene>
<reference evidence="2 3" key="1">
    <citation type="journal article" date="2024" name="Commun. Biol.">
        <title>Comparative genomic analysis of thermophilic fungi reveals convergent evolutionary adaptations and gene losses.</title>
        <authorList>
            <person name="Steindorff A.S."/>
            <person name="Aguilar-Pontes M.V."/>
            <person name="Robinson A.J."/>
            <person name="Andreopoulos B."/>
            <person name="LaButti K."/>
            <person name="Kuo A."/>
            <person name="Mondo S."/>
            <person name="Riley R."/>
            <person name="Otillar R."/>
            <person name="Haridas S."/>
            <person name="Lipzen A."/>
            <person name="Grimwood J."/>
            <person name="Schmutz J."/>
            <person name="Clum A."/>
            <person name="Reid I.D."/>
            <person name="Moisan M.C."/>
            <person name="Butler G."/>
            <person name="Nguyen T.T.M."/>
            <person name="Dewar K."/>
            <person name="Conant G."/>
            <person name="Drula E."/>
            <person name="Henrissat B."/>
            <person name="Hansel C."/>
            <person name="Singer S."/>
            <person name="Hutchinson M.I."/>
            <person name="de Vries R.P."/>
            <person name="Natvig D.O."/>
            <person name="Powell A.J."/>
            <person name="Tsang A."/>
            <person name="Grigoriev I.V."/>
        </authorList>
    </citation>
    <scope>NUCLEOTIDE SEQUENCE [LARGE SCALE GENOMIC DNA]</scope>
    <source>
        <strain evidence="2 3">CBS 494.80</strain>
    </source>
</reference>
<dbReference type="PANTHER" id="PTHR35711:SF1">
    <property type="entry name" value="ECTODERMAL, ISOFORM F"/>
    <property type="match status" value="1"/>
</dbReference>
<accession>A0ABR4CF07</accession>
<evidence type="ECO:0000256" key="1">
    <source>
        <dbReference type="SAM" id="MobiDB-lite"/>
    </source>
</evidence>
<feature type="region of interest" description="Disordered" evidence="1">
    <location>
        <begin position="25"/>
        <end position="214"/>
    </location>
</feature>
<dbReference type="Proteomes" id="UP001595075">
    <property type="component" value="Unassembled WGS sequence"/>
</dbReference>
<proteinExistence type="predicted"/>